<feature type="domain" description="XdhC- CoxI" evidence="1">
    <location>
        <begin position="14"/>
        <end position="76"/>
    </location>
</feature>
<dbReference type="Gene3D" id="3.40.50.720">
    <property type="entry name" value="NAD(P)-binding Rossmann-like Domain"/>
    <property type="match status" value="1"/>
</dbReference>
<reference evidence="3" key="1">
    <citation type="submission" date="2023-02" db="EMBL/GenBank/DDBJ databases">
        <title>Pathogen: clinical or host-associated sample.</title>
        <authorList>
            <person name="Hergert J."/>
            <person name="Casey R."/>
            <person name="Wagner J."/>
            <person name="Young E.L."/>
            <person name="Oakeson K.F."/>
        </authorList>
    </citation>
    <scope>NUCLEOTIDE SEQUENCE</scope>
    <source>
        <strain evidence="3">2022CK-00830</strain>
    </source>
</reference>
<dbReference type="AlphaFoldDB" id="A0AAX3MX73"/>
<protein>
    <submittedName>
        <fullName evidence="3">XdhC family protein</fullName>
    </submittedName>
</protein>
<accession>A0AAX3MX73</accession>
<evidence type="ECO:0000259" key="1">
    <source>
        <dbReference type="Pfam" id="PF02625"/>
    </source>
</evidence>
<name>A0AAX3MX73_9BACL</name>
<dbReference type="InterPro" id="IPR003777">
    <property type="entry name" value="XdhC_CoxI"/>
</dbReference>
<dbReference type="EMBL" id="CP118101">
    <property type="protein sequence ID" value="WDH81007.1"/>
    <property type="molecule type" value="Genomic_DNA"/>
</dbReference>
<gene>
    <name evidence="3" type="ORF">PUW23_15855</name>
</gene>
<evidence type="ECO:0000313" key="4">
    <source>
        <dbReference type="Proteomes" id="UP001220962"/>
    </source>
</evidence>
<dbReference type="PANTHER" id="PTHR30388">
    <property type="entry name" value="ALDEHYDE OXIDOREDUCTASE MOLYBDENUM COFACTOR ASSEMBLY PROTEIN"/>
    <property type="match status" value="1"/>
</dbReference>
<dbReference type="Pfam" id="PF02625">
    <property type="entry name" value="XdhC_CoxI"/>
    <property type="match status" value="1"/>
</dbReference>
<dbReference type="PANTHER" id="PTHR30388:SF6">
    <property type="entry name" value="XANTHINE DEHYDROGENASE SUBUNIT A-RELATED"/>
    <property type="match status" value="1"/>
</dbReference>
<feature type="domain" description="XdhC Rossmann" evidence="2">
    <location>
        <begin position="187"/>
        <end position="333"/>
    </location>
</feature>
<dbReference type="Pfam" id="PF13478">
    <property type="entry name" value="XdhC_C"/>
    <property type="match status" value="1"/>
</dbReference>
<dbReference type="InterPro" id="IPR027051">
    <property type="entry name" value="XdhC_Rossmann_dom"/>
</dbReference>
<dbReference type="RefSeq" id="WP_274358787.1">
    <property type="nucleotide sequence ID" value="NZ_CP118101.1"/>
</dbReference>
<evidence type="ECO:0000313" key="3">
    <source>
        <dbReference type="EMBL" id="WDH81007.1"/>
    </source>
</evidence>
<dbReference type="Proteomes" id="UP001220962">
    <property type="component" value="Chromosome"/>
</dbReference>
<proteinExistence type="predicted"/>
<sequence>MEMHDICKLVQTTETKFVLATAVYVEGHAYRKQGVSMLFSEQGLMYGSISPGCIETDLSLHAEYVMSTGCPQKIVYDMRPDDDLSWGENIGCGGLLHILLGPVDEALKQILLEMGGLLDRGIQVDLRRNCSADEGAIRDYSVQCIPHKDSEPFKSHAKITHHPSYAAQKWNSGAWLYSNTYTPKPRLIVIGAGNDTIPVVRMALASGFRVVVADWREALVSADRFPGAELLVGFPAEIYPRLQITSQDYILLLSHHYPHERGFLELLSAADTNVNSASIADIPYTYLGILGSRTRTSRLIDGLPSLPRLHAPVGLTIGSEGPEEIAIAIVAELISVKRGQPWGAGKEEKLNAEGRNYSSCRKQSANG</sequence>
<organism evidence="3 4">
    <name type="scientific">Paenibacillus urinalis</name>
    <dbReference type="NCBI Taxonomy" id="521520"/>
    <lineage>
        <taxon>Bacteria</taxon>
        <taxon>Bacillati</taxon>
        <taxon>Bacillota</taxon>
        <taxon>Bacilli</taxon>
        <taxon>Bacillales</taxon>
        <taxon>Paenibacillaceae</taxon>
        <taxon>Paenibacillus</taxon>
    </lineage>
</organism>
<evidence type="ECO:0000259" key="2">
    <source>
        <dbReference type="Pfam" id="PF13478"/>
    </source>
</evidence>
<dbReference type="InterPro" id="IPR052698">
    <property type="entry name" value="MoCofactor_Util/Proc"/>
</dbReference>